<gene>
    <name evidence="2" type="ORF">PAC_18603</name>
</gene>
<feature type="region of interest" description="Disordered" evidence="1">
    <location>
        <begin position="1"/>
        <end position="24"/>
    </location>
</feature>
<dbReference type="OrthoDB" id="3360643at2759"/>
<organism evidence="2 3">
    <name type="scientific">Phialocephala subalpina</name>
    <dbReference type="NCBI Taxonomy" id="576137"/>
    <lineage>
        <taxon>Eukaryota</taxon>
        <taxon>Fungi</taxon>
        <taxon>Dikarya</taxon>
        <taxon>Ascomycota</taxon>
        <taxon>Pezizomycotina</taxon>
        <taxon>Leotiomycetes</taxon>
        <taxon>Helotiales</taxon>
        <taxon>Mollisiaceae</taxon>
        <taxon>Phialocephala</taxon>
        <taxon>Phialocephala fortinii species complex</taxon>
    </lineage>
</organism>
<reference evidence="2 3" key="1">
    <citation type="submission" date="2016-03" db="EMBL/GenBank/DDBJ databases">
        <authorList>
            <person name="Ploux O."/>
        </authorList>
    </citation>
    <scope>NUCLEOTIDE SEQUENCE [LARGE SCALE GENOMIC DNA]</scope>
    <source>
        <strain evidence="2 3">UAMH 11012</strain>
    </source>
</reference>
<keyword evidence="3" id="KW-1185">Reference proteome</keyword>
<name>A0A1L7XUJ7_9HELO</name>
<evidence type="ECO:0000313" key="3">
    <source>
        <dbReference type="Proteomes" id="UP000184330"/>
    </source>
</evidence>
<evidence type="ECO:0000313" key="2">
    <source>
        <dbReference type="EMBL" id="CZR68704.1"/>
    </source>
</evidence>
<feature type="compositionally biased region" description="Polar residues" evidence="1">
    <location>
        <begin position="1"/>
        <end position="11"/>
    </location>
</feature>
<evidence type="ECO:0000256" key="1">
    <source>
        <dbReference type="SAM" id="MobiDB-lite"/>
    </source>
</evidence>
<protein>
    <submittedName>
        <fullName evidence="2">Uncharacterized protein</fullName>
    </submittedName>
</protein>
<accession>A0A1L7XUJ7</accession>
<dbReference type="Proteomes" id="UP000184330">
    <property type="component" value="Unassembled WGS sequence"/>
</dbReference>
<proteinExistence type="predicted"/>
<sequence>MATPSDPTMTNKAAIWPGLQESPTLPLPQNSVLQNYCYEWVSSELKQSRDRQQQSRSSPRTWLQHGDVIKSVFVKDTRSETWTDSVWITRGPESIANGQSDFEGSFQFDPAQHGVGNGPYQEVVIAVEPHPGFQWDFGEVVFQDILIEAQTQDTS</sequence>
<dbReference type="AlphaFoldDB" id="A0A1L7XUJ7"/>
<dbReference type="EMBL" id="FJOG01000058">
    <property type="protein sequence ID" value="CZR68704.1"/>
    <property type="molecule type" value="Genomic_DNA"/>
</dbReference>